<dbReference type="SUPFAM" id="SSF46689">
    <property type="entry name" value="Homeodomain-like"/>
    <property type="match status" value="2"/>
</dbReference>
<dbReference type="GO" id="GO:0043565">
    <property type="term" value="F:sequence-specific DNA binding"/>
    <property type="evidence" value="ECO:0007669"/>
    <property type="project" value="InterPro"/>
</dbReference>
<dbReference type="SUPFAM" id="SSF57884">
    <property type="entry name" value="Ada DNA repair protein, N-terminal domain (N-Ada 10)"/>
    <property type="match status" value="1"/>
</dbReference>
<dbReference type="InterPro" id="IPR004026">
    <property type="entry name" value="Ada_DNA_repair_Zn-bd"/>
</dbReference>
<keyword evidence="8" id="KW-0238">DNA-binding</keyword>
<evidence type="ECO:0000256" key="7">
    <source>
        <dbReference type="ARBA" id="ARBA00023015"/>
    </source>
</evidence>
<evidence type="ECO:0000313" key="14">
    <source>
        <dbReference type="Proteomes" id="UP000490800"/>
    </source>
</evidence>
<dbReference type="OrthoDB" id="9802228at2"/>
<dbReference type="SMART" id="SM00342">
    <property type="entry name" value="HTH_ARAC"/>
    <property type="match status" value="1"/>
</dbReference>
<dbReference type="InterPro" id="IPR016220">
    <property type="entry name" value="Me-P-triester_DNA_alkyl-Trfase"/>
</dbReference>
<evidence type="ECO:0000256" key="10">
    <source>
        <dbReference type="ARBA" id="ARBA00023163"/>
    </source>
</evidence>
<feature type="domain" description="HTH araC/xylS-type" evidence="12">
    <location>
        <begin position="98"/>
        <end position="196"/>
    </location>
</feature>
<keyword evidence="9" id="KW-0010">Activator</keyword>
<dbReference type="Gene3D" id="1.10.10.60">
    <property type="entry name" value="Homeodomain-like"/>
    <property type="match status" value="2"/>
</dbReference>
<gene>
    <name evidence="13" type="ORF">EDM21_20430</name>
</gene>
<evidence type="ECO:0000256" key="11">
    <source>
        <dbReference type="ARBA" id="ARBA00023204"/>
    </source>
</evidence>
<evidence type="ECO:0000313" key="13">
    <source>
        <dbReference type="EMBL" id="MVP01849.1"/>
    </source>
</evidence>
<accession>A0A7X3FLU2</accession>
<evidence type="ECO:0000256" key="4">
    <source>
        <dbReference type="ARBA" id="ARBA00022723"/>
    </source>
</evidence>
<dbReference type="PRINTS" id="PR00032">
    <property type="entry name" value="HTHARAC"/>
</dbReference>
<dbReference type="PIRSF" id="PIRSF000408">
    <property type="entry name" value="Alkyltransferas_AdaA"/>
    <property type="match status" value="1"/>
</dbReference>
<sequence length="204" mass="23676">MPEPINEEGPGDPGQIMMRISDEQWRAIIHNDPAYDHKFFYAVKSTGIFCRPSCKSRPPRKENVRIYGNAKEALEARFRPCKRCKPTGERLPDHEWAVQITRCIEMNYMEPLTLNILADMCHGSPYHLQRTFKRVMGITPTEYIQRQRTARAIEYLIHTEKAIHEIAVNVGIANTPYFITLFKKSTGHTPAEYRHKHRIKQNGG</sequence>
<keyword evidence="14" id="KW-1185">Reference proteome</keyword>
<organism evidence="13 14">
    <name type="scientific">Paenibacillus lutrae</name>
    <dbReference type="NCBI Taxonomy" id="2078573"/>
    <lineage>
        <taxon>Bacteria</taxon>
        <taxon>Bacillati</taxon>
        <taxon>Bacillota</taxon>
        <taxon>Bacilli</taxon>
        <taxon>Bacillales</taxon>
        <taxon>Paenibacillaceae</taxon>
        <taxon>Paenibacillus</taxon>
    </lineage>
</organism>
<dbReference type="InterPro" id="IPR009057">
    <property type="entry name" value="Homeodomain-like_sf"/>
</dbReference>
<keyword evidence="7" id="KW-0805">Transcription regulation</keyword>
<dbReference type="GO" id="GO:0032259">
    <property type="term" value="P:methylation"/>
    <property type="evidence" value="ECO:0007669"/>
    <property type="project" value="UniProtKB-KW"/>
</dbReference>
<comment type="caution">
    <text evidence="13">The sequence shown here is derived from an EMBL/GenBank/DDBJ whole genome shotgun (WGS) entry which is preliminary data.</text>
</comment>
<keyword evidence="2" id="KW-0489">Methyltransferase</keyword>
<dbReference type="Pfam" id="PF02805">
    <property type="entry name" value="Ada_Zn_binding"/>
    <property type="match status" value="1"/>
</dbReference>
<dbReference type="AlphaFoldDB" id="A0A7X3FLU2"/>
<evidence type="ECO:0000259" key="12">
    <source>
        <dbReference type="PROSITE" id="PS01124"/>
    </source>
</evidence>
<dbReference type="InterPro" id="IPR018060">
    <property type="entry name" value="HTH_AraC"/>
</dbReference>
<evidence type="ECO:0000256" key="3">
    <source>
        <dbReference type="ARBA" id="ARBA00022679"/>
    </source>
</evidence>
<comment type="cofactor">
    <cofactor evidence="1">
        <name>Zn(2+)</name>
        <dbReference type="ChEBI" id="CHEBI:29105"/>
    </cofactor>
</comment>
<keyword evidence="6" id="KW-0862">Zinc</keyword>
<dbReference type="GO" id="GO:0008168">
    <property type="term" value="F:methyltransferase activity"/>
    <property type="evidence" value="ECO:0007669"/>
    <property type="project" value="UniProtKB-KW"/>
</dbReference>
<dbReference type="RefSeq" id="WP_157338277.1">
    <property type="nucleotide sequence ID" value="NZ_RHLK01000016.1"/>
</dbReference>
<proteinExistence type="predicted"/>
<keyword evidence="11" id="KW-0234">DNA repair</keyword>
<dbReference type="Pfam" id="PF12833">
    <property type="entry name" value="HTH_18"/>
    <property type="match status" value="1"/>
</dbReference>
<dbReference type="PANTHER" id="PTHR43280:SF28">
    <property type="entry name" value="HTH-TYPE TRANSCRIPTIONAL ACTIVATOR RHAS"/>
    <property type="match status" value="1"/>
</dbReference>
<reference evidence="13 14" key="1">
    <citation type="journal article" date="2019" name="Microorganisms">
        <title>Paenibacillus lutrae sp. nov., A Chitinolytic Species Isolated from A River Otter in Castril Natural Park, Granada, Spain.</title>
        <authorList>
            <person name="Rodriguez M."/>
            <person name="Reina J.C."/>
            <person name="Bejar V."/>
            <person name="Llamas I."/>
        </authorList>
    </citation>
    <scope>NUCLEOTIDE SEQUENCE [LARGE SCALE GENOMIC DNA]</scope>
    <source>
        <strain evidence="13 14">N10</strain>
    </source>
</reference>
<dbReference type="GO" id="GO:0006307">
    <property type="term" value="P:DNA alkylation repair"/>
    <property type="evidence" value="ECO:0007669"/>
    <property type="project" value="UniProtKB-ARBA"/>
</dbReference>
<dbReference type="InterPro" id="IPR020449">
    <property type="entry name" value="Tscrpt_reg_AraC-type_HTH"/>
</dbReference>
<keyword evidence="5" id="KW-0227">DNA damage</keyword>
<dbReference type="GO" id="GO:0003700">
    <property type="term" value="F:DNA-binding transcription factor activity"/>
    <property type="evidence" value="ECO:0007669"/>
    <property type="project" value="InterPro"/>
</dbReference>
<dbReference type="FunFam" id="3.40.10.10:FF:000001">
    <property type="entry name" value="DNA-3-methyladenine glycosylase 2"/>
    <property type="match status" value="1"/>
</dbReference>
<name>A0A7X3FLU2_9BACL</name>
<dbReference type="PROSITE" id="PS01124">
    <property type="entry name" value="HTH_ARAC_FAMILY_2"/>
    <property type="match status" value="1"/>
</dbReference>
<dbReference type="EMBL" id="RHLK01000016">
    <property type="protein sequence ID" value="MVP01849.1"/>
    <property type="molecule type" value="Genomic_DNA"/>
</dbReference>
<evidence type="ECO:0000256" key="1">
    <source>
        <dbReference type="ARBA" id="ARBA00001947"/>
    </source>
</evidence>
<dbReference type="Gene3D" id="3.40.10.10">
    <property type="entry name" value="DNA Methylphosphotriester Repair Domain"/>
    <property type="match status" value="1"/>
</dbReference>
<dbReference type="InterPro" id="IPR035451">
    <property type="entry name" value="Ada-like_dom_sf"/>
</dbReference>
<keyword evidence="10" id="KW-0804">Transcription</keyword>
<evidence type="ECO:0000256" key="6">
    <source>
        <dbReference type="ARBA" id="ARBA00022833"/>
    </source>
</evidence>
<evidence type="ECO:0000256" key="5">
    <source>
        <dbReference type="ARBA" id="ARBA00022763"/>
    </source>
</evidence>
<dbReference type="GO" id="GO:0008270">
    <property type="term" value="F:zinc ion binding"/>
    <property type="evidence" value="ECO:0007669"/>
    <property type="project" value="InterPro"/>
</dbReference>
<evidence type="ECO:0000256" key="8">
    <source>
        <dbReference type="ARBA" id="ARBA00023125"/>
    </source>
</evidence>
<evidence type="ECO:0000256" key="2">
    <source>
        <dbReference type="ARBA" id="ARBA00022603"/>
    </source>
</evidence>
<dbReference type="Proteomes" id="UP000490800">
    <property type="component" value="Unassembled WGS sequence"/>
</dbReference>
<dbReference type="PANTHER" id="PTHR43280">
    <property type="entry name" value="ARAC-FAMILY TRANSCRIPTIONAL REGULATOR"/>
    <property type="match status" value="1"/>
</dbReference>
<keyword evidence="4" id="KW-0479">Metal-binding</keyword>
<keyword evidence="3" id="KW-0808">Transferase</keyword>
<protein>
    <submittedName>
        <fullName evidence="13">AraC family transcriptional regulator</fullName>
    </submittedName>
</protein>
<evidence type="ECO:0000256" key="9">
    <source>
        <dbReference type="ARBA" id="ARBA00023159"/>
    </source>
</evidence>